<sequence length="134" mass="14538">MKNSPQTGGPAADPGRDRAAALATYVALMAEGRYFDAHEALEDVWRARGRDPFLQALIQIAAAYHHAARGNRRGAGRLLATARAHLRRAADVPEGWSKAALFEAIEAADRLLQDPTATSAHDRWPFPFPDPADA</sequence>
<protein>
    <recommendedName>
        <fullName evidence="3">DUF309 domain-containing protein</fullName>
    </recommendedName>
</protein>
<dbReference type="PANTHER" id="PTHR34796">
    <property type="entry name" value="EXPRESSED PROTEIN"/>
    <property type="match status" value="1"/>
</dbReference>
<accession>A0A132NEN7</accession>
<dbReference type="InterPro" id="IPR005500">
    <property type="entry name" value="DUF309"/>
</dbReference>
<proteinExistence type="predicted"/>
<name>A0A132NEN7_HYDSH</name>
<dbReference type="STRING" id="1484.SA87_00195"/>
<evidence type="ECO:0000313" key="1">
    <source>
        <dbReference type="EMBL" id="OAR03653.1"/>
    </source>
</evidence>
<dbReference type="AlphaFoldDB" id="A0A132NEN7"/>
<dbReference type="EMBL" id="JXBB01000047">
    <property type="protein sequence ID" value="OAR03653.1"/>
    <property type="molecule type" value="Genomic_DNA"/>
</dbReference>
<evidence type="ECO:0008006" key="3">
    <source>
        <dbReference type="Google" id="ProtNLM"/>
    </source>
</evidence>
<organism evidence="1 2">
    <name type="scientific">Hydrogenibacillus schlegelii</name>
    <name type="common">Bacillus schlegelii</name>
    <dbReference type="NCBI Taxonomy" id="1484"/>
    <lineage>
        <taxon>Bacteria</taxon>
        <taxon>Bacillati</taxon>
        <taxon>Bacillota</taxon>
        <taxon>Bacilli</taxon>
        <taxon>Bacillales</taxon>
        <taxon>Bacillales Family X. Incertae Sedis</taxon>
        <taxon>Hydrogenibacillus</taxon>
    </lineage>
</organism>
<dbReference type="Pfam" id="PF03745">
    <property type="entry name" value="DUF309"/>
    <property type="match status" value="1"/>
</dbReference>
<dbReference type="OrthoDB" id="165483at2"/>
<keyword evidence="2" id="KW-1185">Reference proteome</keyword>
<dbReference type="Proteomes" id="UP000243024">
    <property type="component" value="Unassembled WGS sequence"/>
</dbReference>
<dbReference type="RefSeq" id="WP_066202648.1">
    <property type="nucleotide sequence ID" value="NZ_CBCSAS010000087.1"/>
</dbReference>
<reference evidence="1 2" key="1">
    <citation type="submission" date="2015-09" db="EMBL/GenBank/DDBJ databases">
        <title>Draft genome sequence of Hydrogenibacillus schlegelii DSM 2000.</title>
        <authorList>
            <person name="Hemp J."/>
        </authorList>
    </citation>
    <scope>NUCLEOTIDE SEQUENCE [LARGE SCALE GENOMIC DNA]</scope>
    <source>
        <strain evidence="1 2">MA 48</strain>
    </source>
</reference>
<evidence type="ECO:0000313" key="2">
    <source>
        <dbReference type="Proteomes" id="UP000243024"/>
    </source>
</evidence>
<dbReference type="PANTHER" id="PTHR34796:SF1">
    <property type="entry name" value="EXPRESSED PROTEIN"/>
    <property type="match status" value="1"/>
</dbReference>
<dbReference type="Gene3D" id="1.10.3450.10">
    <property type="entry name" value="TTHA0068-like"/>
    <property type="match status" value="1"/>
</dbReference>
<gene>
    <name evidence="1" type="ORF">SA87_00195</name>
</gene>
<dbReference type="InterPro" id="IPR023203">
    <property type="entry name" value="TTHA0068_sf"/>
</dbReference>
<dbReference type="SUPFAM" id="SSF140663">
    <property type="entry name" value="TTHA0068-like"/>
    <property type="match status" value="1"/>
</dbReference>
<comment type="caution">
    <text evidence="1">The sequence shown here is derived from an EMBL/GenBank/DDBJ whole genome shotgun (WGS) entry which is preliminary data.</text>
</comment>